<gene>
    <name evidence="3" type="ORF">OsJ_28370</name>
</gene>
<dbReference type="EMBL" id="CM000146">
    <property type="protein sequence ID" value="EEE69189.1"/>
    <property type="molecule type" value="Genomic_DNA"/>
</dbReference>
<keyword evidence="2" id="KW-0472">Membrane</keyword>
<protein>
    <submittedName>
        <fullName evidence="3">Uncharacterized protein</fullName>
    </submittedName>
</protein>
<evidence type="ECO:0000256" key="1">
    <source>
        <dbReference type="SAM" id="MobiDB-lite"/>
    </source>
</evidence>
<dbReference type="Proteomes" id="UP000007752">
    <property type="component" value="Chromosome 9"/>
</dbReference>
<feature type="transmembrane region" description="Helical" evidence="2">
    <location>
        <begin position="12"/>
        <end position="32"/>
    </location>
</feature>
<keyword evidence="2" id="KW-0812">Transmembrane</keyword>
<reference evidence="3" key="1">
    <citation type="journal article" date="2005" name="PLoS Biol.">
        <title>The genomes of Oryza sativa: a history of duplications.</title>
        <authorList>
            <person name="Yu J."/>
            <person name="Wang J."/>
            <person name="Lin W."/>
            <person name="Li S."/>
            <person name="Li H."/>
            <person name="Zhou J."/>
            <person name="Ni P."/>
            <person name="Dong W."/>
            <person name="Hu S."/>
            <person name="Zeng C."/>
            <person name="Zhang J."/>
            <person name="Zhang Y."/>
            <person name="Li R."/>
            <person name="Xu Z."/>
            <person name="Li S."/>
            <person name="Li X."/>
            <person name="Zheng H."/>
            <person name="Cong L."/>
            <person name="Lin L."/>
            <person name="Yin J."/>
            <person name="Geng J."/>
            <person name="Li G."/>
            <person name="Shi J."/>
            <person name="Liu J."/>
            <person name="Lv H."/>
            <person name="Li J."/>
            <person name="Wang J."/>
            <person name="Deng Y."/>
            <person name="Ran L."/>
            <person name="Shi X."/>
            <person name="Wang X."/>
            <person name="Wu Q."/>
            <person name="Li C."/>
            <person name="Ren X."/>
            <person name="Wang J."/>
            <person name="Wang X."/>
            <person name="Li D."/>
            <person name="Liu D."/>
            <person name="Zhang X."/>
            <person name="Ji Z."/>
            <person name="Zhao W."/>
            <person name="Sun Y."/>
            <person name="Zhang Z."/>
            <person name="Bao J."/>
            <person name="Han Y."/>
            <person name="Dong L."/>
            <person name="Ji J."/>
            <person name="Chen P."/>
            <person name="Wu S."/>
            <person name="Liu J."/>
            <person name="Xiao Y."/>
            <person name="Bu D."/>
            <person name="Tan J."/>
            <person name="Yang L."/>
            <person name="Ye C."/>
            <person name="Zhang J."/>
            <person name="Xu J."/>
            <person name="Zhou Y."/>
            <person name="Yu Y."/>
            <person name="Zhang B."/>
            <person name="Zhuang S."/>
            <person name="Wei H."/>
            <person name="Liu B."/>
            <person name="Lei M."/>
            <person name="Yu H."/>
            <person name="Li Y."/>
            <person name="Xu H."/>
            <person name="Wei S."/>
            <person name="He X."/>
            <person name="Fang L."/>
            <person name="Zhang Z."/>
            <person name="Zhang Y."/>
            <person name="Huang X."/>
            <person name="Su Z."/>
            <person name="Tong W."/>
            <person name="Li J."/>
            <person name="Tong Z."/>
            <person name="Li S."/>
            <person name="Ye J."/>
            <person name="Wang L."/>
            <person name="Fang L."/>
            <person name="Lei T."/>
            <person name="Chen C."/>
            <person name="Chen H."/>
            <person name="Xu Z."/>
            <person name="Li H."/>
            <person name="Huang H."/>
            <person name="Zhang F."/>
            <person name="Xu H."/>
            <person name="Li N."/>
            <person name="Zhao C."/>
            <person name="Li S."/>
            <person name="Dong L."/>
            <person name="Huang Y."/>
            <person name="Li L."/>
            <person name="Xi Y."/>
            <person name="Qi Q."/>
            <person name="Li W."/>
            <person name="Zhang B."/>
            <person name="Hu W."/>
            <person name="Zhang Y."/>
            <person name="Tian X."/>
            <person name="Jiao Y."/>
            <person name="Liang X."/>
            <person name="Jin J."/>
            <person name="Gao L."/>
            <person name="Zheng W."/>
            <person name="Hao B."/>
            <person name="Liu S."/>
            <person name="Wang W."/>
            <person name="Yuan L."/>
            <person name="Cao M."/>
            <person name="McDermott J."/>
            <person name="Samudrala R."/>
            <person name="Wang J."/>
            <person name="Wong G.K."/>
            <person name="Yang H."/>
        </authorList>
    </citation>
    <scope>NUCLEOTIDE SEQUENCE [LARGE SCALE GENOMIC DNA]</scope>
</reference>
<organism evidence="3">
    <name type="scientific">Oryza sativa subsp. japonica</name>
    <name type="common">Rice</name>
    <dbReference type="NCBI Taxonomy" id="39947"/>
    <lineage>
        <taxon>Eukaryota</taxon>
        <taxon>Viridiplantae</taxon>
        <taxon>Streptophyta</taxon>
        <taxon>Embryophyta</taxon>
        <taxon>Tracheophyta</taxon>
        <taxon>Spermatophyta</taxon>
        <taxon>Magnoliopsida</taxon>
        <taxon>Liliopsida</taxon>
        <taxon>Poales</taxon>
        <taxon>Poaceae</taxon>
        <taxon>BOP clade</taxon>
        <taxon>Oryzoideae</taxon>
        <taxon>Oryzeae</taxon>
        <taxon>Oryzinae</taxon>
        <taxon>Oryza</taxon>
        <taxon>Oryza sativa</taxon>
    </lineage>
</organism>
<sequence length="115" mass="12393">MVPHLSASAAPSPAPIAVILFCRAVSFDRQIWPRWRRKMRPRAASPRGLPKGQSASSRQKVRLPKRGVSPGGGGFGPATTVPCVPPGFRRRRQPSTRGCLASSPALAPNQFCRLP</sequence>
<evidence type="ECO:0000256" key="2">
    <source>
        <dbReference type="SAM" id="Phobius"/>
    </source>
</evidence>
<accession>B9G243</accession>
<dbReference type="AlphaFoldDB" id="B9G243"/>
<keyword evidence="2" id="KW-1133">Transmembrane helix</keyword>
<reference evidence="3" key="2">
    <citation type="submission" date="2008-12" db="EMBL/GenBank/DDBJ databases">
        <title>Improved gene annotation of the rice (Oryza sativa) genomes.</title>
        <authorList>
            <person name="Wang J."/>
            <person name="Li R."/>
            <person name="Fan W."/>
            <person name="Huang Q."/>
            <person name="Zhang J."/>
            <person name="Zhou Y."/>
            <person name="Hu Y."/>
            <person name="Zi S."/>
            <person name="Li J."/>
            <person name="Ni P."/>
            <person name="Zheng H."/>
            <person name="Zhang Y."/>
            <person name="Zhao M."/>
            <person name="Hao Q."/>
            <person name="McDermott J."/>
            <person name="Samudrala R."/>
            <person name="Kristiansen K."/>
            <person name="Wong G.K.-S."/>
        </authorList>
    </citation>
    <scope>NUCLEOTIDE SEQUENCE</scope>
</reference>
<name>B9G243_ORYSJ</name>
<proteinExistence type="predicted"/>
<evidence type="ECO:0000313" key="3">
    <source>
        <dbReference type="EMBL" id="EEE69189.1"/>
    </source>
</evidence>
<feature type="region of interest" description="Disordered" evidence="1">
    <location>
        <begin position="35"/>
        <end position="115"/>
    </location>
</feature>